<evidence type="ECO:0000256" key="6">
    <source>
        <dbReference type="ARBA" id="ARBA00022723"/>
    </source>
</evidence>
<feature type="domain" description="Cytochrome b561" evidence="14">
    <location>
        <begin position="13"/>
        <end position="178"/>
    </location>
</feature>
<feature type="transmembrane region" description="Helical" evidence="13">
    <location>
        <begin position="142"/>
        <end position="164"/>
    </location>
</feature>
<evidence type="ECO:0000256" key="5">
    <source>
        <dbReference type="ARBA" id="ARBA00022692"/>
    </source>
</evidence>
<dbReference type="Proteomes" id="UP001153555">
    <property type="component" value="Unassembled WGS sequence"/>
</dbReference>
<dbReference type="PROSITE" id="PS50939">
    <property type="entry name" value="CYTOCHROME_B561"/>
    <property type="match status" value="1"/>
</dbReference>
<keyword evidence="8 13" id="KW-1133">Transmembrane helix</keyword>
<evidence type="ECO:0000313" key="16">
    <source>
        <dbReference type="Proteomes" id="UP001153555"/>
    </source>
</evidence>
<feature type="transmembrane region" description="Helical" evidence="13">
    <location>
        <begin position="114"/>
        <end position="130"/>
    </location>
</feature>
<evidence type="ECO:0000259" key="14">
    <source>
        <dbReference type="PROSITE" id="PS50939"/>
    </source>
</evidence>
<comment type="cofactor">
    <cofactor evidence="1">
        <name>heme b</name>
        <dbReference type="ChEBI" id="CHEBI:60344"/>
    </cofactor>
</comment>
<proteinExistence type="predicted"/>
<evidence type="ECO:0000256" key="1">
    <source>
        <dbReference type="ARBA" id="ARBA00001970"/>
    </source>
</evidence>
<evidence type="ECO:0000256" key="7">
    <source>
        <dbReference type="ARBA" id="ARBA00022982"/>
    </source>
</evidence>
<evidence type="ECO:0000256" key="12">
    <source>
        <dbReference type="ARBA" id="ARBA00051575"/>
    </source>
</evidence>
<comment type="subcellular location">
    <subcellularLocation>
        <location evidence="2">Membrane</location>
        <topology evidence="2">Multi-pass membrane protein</topology>
    </subcellularLocation>
</comment>
<accession>A0A9N7RLM6</accession>
<comment type="catalytic activity">
    <reaction evidence="12">
        <text>Fe(3+)(out) + L-ascorbate(in) = monodehydro-L-ascorbate radical(in) + Fe(2+)(out) + H(+)</text>
        <dbReference type="Rhea" id="RHEA:30403"/>
        <dbReference type="ChEBI" id="CHEBI:15378"/>
        <dbReference type="ChEBI" id="CHEBI:29033"/>
        <dbReference type="ChEBI" id="CHEBI:29034"/>
        <dbReference type="ChEBI" id="CHEBI:38290"/>
        <dbReference type="ChEBI" id="CHEBI:59513"/>
        <dbReference type="EC" id="7.2.1.3"/>
    </reaction>
</comment>
<evidence type="ECO:0000256" key="3">
    <source>
        <dbReference type="ARBA" id="ARBA00022448"/>
    </source>
</evidence>
<dbReference type="EMBL" id="CACSLK010030184">
    <property type="protein sequence ID" value="CAA0836592.1"/>
    <property type="molecule type" value="Genomic_DNA"/>
</dbReference>
<keyword evidence="9" id="KW-0408">Iron</keyword>
<evidence type="ECO:0000256" key="2">
    <source>
        <dbReference type="ARBA" id="ARBA00004141"/>
    </source>
</evidence>
<protein>
    <recommendedName>
        <fullName evidence="11">ascorbate ferrireductase (transmembrane)</fullName>
        <ecNumber evidence="11">7.2.1.3</ecNumber>
    </recommendedName>
</protein>
<dbReference type="PANTHER" id="PTHR10106:SF22">
    <property type="entry name" value="TRANSMEMBRANE ASCORBATE FERRIREDUCTASE 1"/>
    <property type="match status" value="1"/>
</dbReference>
<evidence type="ECO:0000256" key="11">
    <source>
        <dbReference type="ARBA" id="ARBA00024225"/>
    </source>
</evidence>
<dbReference type="InterPro" id="IPR043205">
    <property type="entry name" value="CYB561/CYBRD1-like"/>
</dbReference>
<dbReference type="FunFam" id="1.20.120.1770:FF:000001">
    <property type="entry name" value="Cytochrome b reductase 1"/>
    <property type="match status" value="1"/>
</dbReference>
<sequence>MALGVKALNISFVAHFLGIVGAVLVLIWCISFRGGLAWEATNKALIFNLHPVLMLIGFIIIGGQAIMSYKSLPLKKPEKKLVHLVLHAIALILGIIGIYTAFKFHNESNIANLYSLHSWLGIGVIVLYGIQNTGLEKYGPEAFLVNFTAIVTILYGTFVILTTFSQAHQEDEYSYSAI</sequence>
<dbReference type="SMART" id="SM00665">
    <property type="entry name" value="B561"/>
    <property type="match status" value="1"/>
</dbReference>
<keyword evidence="3" id="KW-0813">Transport</keyword>
<evidence type="ECO:0000256" key="9">
    <source>
        <dbReference type="ARBA" id="ARBA00023004"/>
    </source>
</evidence>
<dbReference type="EC" id="7.2.1.3" evidence="11"/>
<gene>
    <name evidence="15" type="ORF">SHERM_03663</name>
</gene>
<evidence type="ECO:0000313" key="15">
    <source>
        <dbReference type="EMBL" id="CAA0836592.1"/>
    </source>
</evidence>
<organism evidence="15 16">
    <name type="scientific">Striga hermonthica</name>
    <name type="common">Purple witchweed</name>
    <name type="synonym">Buchnera hermonthica</name>
    <dbReference type="NCBI Taxonomy" id="68872"/>
    <lineage>
        <taxon>Eukaryota</taxon>
        <taxon>Viridiplantae</taxon>
        <taxon>Streptophyta</taxon>
        <taxon>Embryophyta</taxon>
        <taxon>Tracheophyta</taxon>
        <taxon>Spermatophyta</taxon>
        <taxon>Magnoliopsida</taxon>
        <taxon>eudicotyledons</taxon>
        <taxon>Gunneridae</taxon>
        <taxon>Pentapetalae</taxon>
        <taxon>asterids</taxon>
        <taxon>lamiids</taxon>
        <taxon>Lamiales</taxon>
        <taxon>Orobanchaceae</taxon>
        <taxon>Buchnereae</taxon>
        <taxon>Striga</taxon>
    </lineage>
</organism>
<comment type="caution">
    <text evidence="15">The sequence shown here is derived from an EMBL/GenBank/DDBJ whole genome shotgun (WGS) entry which is preliminary data.</text>
</comment>
<keyword evidence="7" id="KW-0249">Electron transport</keyword>
<keyword evidence="10 13" id="KW-0472">Membrane</keyword>
<keyword evidence="5 13" id="KW-0812">Transmembrane</keyword>
<evidence type="ECO:0000256" key="4">
    <source>
        <dbReference type="ARBA" id="ARBA00022617"/>
    </source>
</evidence>
<keyword evidence="16" id="KW-1185">Reference proteome</keyword>
<name>A0A9N7RLM6_STRHE</name>
<feature type="transmembrane region" description="Helical" evidence="13">
    <location>
        <begin position="45"/>
        <end position="69"/>
    </location>
</feature>
<feature type="transmembrane region" description="Helical" evidence="13">
    <location>
        <begin position="81"/>
        <end position="102"/>
    </location>
</feature>
<dbReference type="OrthoDB" id="907479at2759"/>
<reference evidence="15" key="1">
    <citation type="submission" date="2019-12" db="EMBL/GenBank/DDBJ databases">
        <authorList>
            <person name="Scholes J."/>
        </authorList>
    </citation>
    <scope>NUCLEOTIDE SEQUENCE</scope>
</reference>
<dbReference type="GO" id="GO:0016020">
    <property type="term" value="C:membrane"/>
    <property type="evidence" value="ECO:0007669"/>
    <property type="project" value="UniProtKB-SubCell"/>
</dbReference>
<dbReference type="Gene3D" id="1.20.120.1770">
    <property type="match status" value="1"/>
</dbReference>
<dbReference type="GO" id="GO:0046872">
    <property type="term" value="F:metal ion binding"/>
    <property type="evidence" value="ECO:0007669"/>
    <property type="project" value="UniProtKB-KW"/>
</dbReference>
<dbReference type="Pfam" id="PF03188">
    <property type="entry name" value="Cytochrom_B561"/>
    <property type="match status" value="1"/>
</dbReference>
<keyword evidence="6" id="KW-0479">Metal-binding</keyword>
<dbReference type="InterPro" id="IPR006593">
    <property type="entry name" value="Cyt_b561/ferric_Rdtase_TM"/>
</dbReference>
<keyword evidence="4" id="KW-0349">Heme</keyword>
<dbReference type="PANTHER" id="PTHR10106">
    <property type="entry name" value="CYTOCHROME B561-RELATED"/>
    <property type="match status" value="1"/>
</dbReference>
<evidence type="ECO:0000256" key="8">
    <source>
        <dbReference type="ARBA" id="ARBA00022989"/>
    </source>
</evidence>
<dbReference type="AlphaFoldDB" id="A0A9N7RLM6"/>
<evidence type="ECO:0000256" key="13">
    <source>
        <dbReference type="SAM" id="Phobius"/>
    </source>
</evidence>
<feature type="transmembrane region" description="Helical" evidence="13">
    <location>
        <begin position="12"/>
        <end position="33"/>
    </location>
</feature>
<dbReference type="GO" id="GO:0140571">
    <property type="term" value="F:transmembrane ascorbate ferrireductase activity"/>
    <property type="evidence" value="ECO:0007669"/>
    <property type="project" value="UniProtKB-EC"/>
</dbReference>
<evidence type="ECO:0000256" key="10">
    <source>
        <dbReference type="ARBA" id="ARBA00023136"/>
    </source>
</evidence>